<dbReference type="GO" id="GO:0004601">
    <property type="term" value="F:peroxidase activity"/>
    <property type="evidence" value="ECO:0007669"/>
    <property type="project" value="UniProtKB-KW"/>
</dbReference>
<evidence type="ECO:0000256" key="4">
    <source>
        <dbReference type="ARBA" id="ARBA00022559"/>
    </source>
</evidence>
<protein>
    <recommendedName>
        <fullName evidence="7">Glutathione peroxidase</fullName>
    </recommendedName>
</protein>
<proteinExistence type="inferred from homology"/>
<keyword evidence="6" id="KW-0539">Nucleus</keyword>
<reference evidence="10" key="2">
    <citation type="journal article" date="2023" name="Microbiol Resour">
        <title>Decontamination and Annotation of the Draft Genome Sequence of the Oomycete Lagenidium giganteum ARSEF 373.</title>
        <authorList>
            <person name="Morgan W.R."/>
            <person name="Tartar A."/>
        </authorList>
    </citation>
    <scope>NUCLEOTIDE SEQUENCE</scope>
    <source>
        <strain evidence="10">ARSEF 373</strain>
    </source>
</reference>
<evidence type="ECO:0000256" key="3">
    <source>
        <dbReference type="ARBA" id="ARBA00006926"/>
    </source>
</evidence>
<dbReference type="PANTHER" id="PTHR23405:SF4">
    <property type="entry name" value="PROTEIN MAK16 HOMOLOG"/>
    <property type="match status" value="1"/>
</dbReference>
<dbReference type="PROSITE" id="PS51355">
    <property type="entry name" value="GLUTATHIONE_PEROXID_3"/>
    <property type="match status" value="1"/>
</dbReference>
<gene>
    <name evidence="10" type="ORF">N0F65_007971</name>
</gene>
<dbReference type="AlphaFoldDB" id="A0AAV2YEK3"/>
<feature type="region of interest" description="Disordered" evidence="8">
    <location>
        <begin position="411"/>
        <end position="526"/>
    </location>
</feature>
<dbReference type="Pfam" id="PF01778">
    <property type="entry name" value="Ribosomal_L28e"/>
    <property type="match status" value="1"/>
</dbReference>
<feature type="compositionally biased region" description="Basic residues" evidence="8">
    <location>
        <begin position="499"/>
        <end position="517"/>
    </location>
</feature>
<evidence type="ECO:0000256" key="7">
    <source>
        <dbReference type="RuleBase" id="RU000499"/>
    </source>
</evidence>
<dbReference type="Proteomes" id="UP001146120">
    <property type="component" value="Unassembled WGS sequence"/>
</dbReference>
<feature type="domain" description="Ribosomal eL28/Mak16" evidence="9">
    <location>
        <begin position="240"/>
        <end position="354"/>
    </location>
</feature>
<evidence type="ECO:0000259" key="9">
    <source>
        <dbReference type="Pfam" id="PF01778"/>
    </source>
</evidence>
<dbReference type="FunFam" id="3.30.390.110:FF:000001">
    <property type="entry name" value="Protein MAK16 homolog"/>
    <property type="match status" value="1"/>
</dbReference>
<feature type="region of interest" description="Disordered" evidence="8">
    <location>
        <begin position="548"/>
        <end position="568"/>
    </location>
</feature>
<comment type="caution">
    <text evidence="10">The sequence shown here is derived from an EMBL/GenBank/DDBJ whole genome shotgun (WGS) entry which is preliminary data.</text>
</comment>
<feature type="compositionally biased region" description="Acidic residues" evidence="8">
    <location>
        <begin position="425"/>
        <end position="493"/>
    </location>
</feature>
<evidence type="ECO:0000313" key="10">
    <source>
        <dbReference type="EMBL" id="DAZ93637.1"/>
    </source>
</evidence>
<dbReference type="InterPro" id="IPR006958">
    <property type="entry name" value="Mak16"/>
</dbReference>
<dbReference type="Pfam" id="PF04874">
    <property type="entry name" value="Mak16"/>
    <property type="match status" value="1"/>
</dbReference>
<keyword evidence="5 7" id="KW-0560">Oxidoreductase</keyword>
<dbReference type="PRINTS" id="PR01011">
    <property type="entry name" value="GLUTPROXDASE"/>
</dbReference>
<feature type="region of interest" description="Disordered" evidence="8">
    <location>
        <begin position="1"/>
        <end position="20"/>
    </location>
</feature>
<reference evidence="10" key="1">
    <citation type="submission" date="2022-11" db="EMBL/GenBank/DDBJ databases">
        <authorList>
            <person name="Morgan W.R."/>
            <person name="Tartar A."/>
        </authorList>
    </citation>
    <scope>NUCLEOTIDE SEQUENCE</scope>
    <source>
        <strain evidence="10">ARSEF 373</strain>
    </source>
</reference>
<dbReference type="Gene3D" id="3.30.390.110">
    <property type="match status" value="1"/>
</dbReference>
<dbReference type="GO" id="GO:0005730">
    <property type="term" value="C:nucleolus"/>
    <property type="evidence" value="ECO:0007669"/>
    <property type="project" value="TreeGrafter"/>
</dbReference>
<evidence type="ECO:0000256" key="5">
    <source>
        <dbReference type="ARBA" id="ARBA00023002"/>
    </source>
</evidence>
<dbReference type="Gene3D" id="3.40.30.10">
    <property type="entry name" value="Glutaredoxin"/>
    <property type="match status" value="1"/>
</dbReference>
<evidence type="ECO:0000256" key="8">
    <source>
        <dbReference type="SAM" id="MobiDB-lite"/>
    </source>
</evidence>
<dbReference type="CDD" id="cd00340">
    <property type="entry name" value="GSH_Peroxidase"/>
    <property type="match status" value="1"/>
</dbReference>
<dbReference type="InterPro" id="IPR029004">
    <property type="entry name" value="Ribosomal_eL28/Mak16"/>
</dbReference>
<dbReference type="GO" id="GO:0000460">
    <property type="term" value="P:maturation of 5.8S rRNA"/>
    <property type="evidence" value="ECO:0007669"/>
    <property type="project" value="TreeGrafter"/>
</dbReference>
<dbReference type="SUPFAM" id="SSF52833">
    <property type="entry name" value="Thioredoxin-like"/>
    <property type="match status" value="1"/>
</dbReference>
<dbReference type="InterPro" id="IPR000889">
    <property type="entry name" value="Glutathione_peroxidase"/>
</dbReference>
<comment type="similarity">
    <text evidence="2">Belongs to the MAK16 family.</text>
</comment>
<dbReference type="PANTHER" id="PTHR23405">
    <property type="entry name" value="MAINTENANCE OF KILLER 16 MAK16 PROTEIN-RELATED"/>
    <property type="match status" value="1"/>
</dbReference>
<evidence type="ECO:0000313" key="11">
    <source>
        <dbReference type="Proteomes" id="UP001146120"/>
    </source>
</evidence>
<dbReference type="GO" id="GO:0030687">
    <property type="term" value="C:preribosome, large subunit precursor"/>
    <property type="evidence" value="ECO:0007669"/>
    <property type="project" value="TreeGrafter"/>
</dbReference>
<evidence type="ECO:0000256" key="6">
    <source>
        <dbReference type="ARBA" id="ARBA00023242"/>
    </source>
</evidence>
<dbReference type="GO" id="GO:0000470">
    <property type="term" value="P:maturation of LSU-rRNA"/>
    <property type="evidence" value="ECO:0007669"/>
    <property type="project" value="TreeGrafter"/>
</dbReference>
<feature type="compositionally biased region" description="Basic residues" evidence="8">
    <location>
        <begin position="549"/>
        <end position="558"/>
    </location>
</feature>
<dbReference type="EMBL" id="DAKRPA010000302">
    <property type="protein sequence ID" value="DAZ93637.1"/>
    <property type="molecule type" value="Genomic_DNA"/>
</dbReference>
<keyword evidence="4 7" id="KW-0575">Peroxidase</keyword>
<dbReference type="InterPro" id="IPR036249">
    <property type="entry name" value="Thioredoxin-like_sf"/>
</dbReference>
<sequence length="699" mass="78517">MPTTSGCDVEVHQDDNGGEDATVPVAVRVTDSGTSRARAVSNPSRRKTVHQFSFRSLVGQQYVRLSEFAGKVLLVVNVASHCTSTSKSYLQLNELAAKYPNLVIIGCPCNQFGHQENLLSDEIYLSLKYIRPGNGFVPSFLLTEKLEVNGANAHPLFNYLKLALPYPADRTMVEEMSSPSGVFSHPMRIIWMPVSRADVSWNFEKFLIGPDGVPFKRYSPRMDPIKISNDIDSTMQHDEVIWGVISQQFCSFKSKLPGTGSMFCRNEYNVSGLCNRGACPLANSRYATVREHEGVCYLYMKTIERAHTPNRLWERVKLSKNYTKSLAQIDEHLQFWPKKMIHKNKQRLTKIHQYLMRMRKLRMKTKPKLVVINKKIDRREKRREKKAEAAAKLDNSIEKELLERLQKGTYGDIYNFPGEKGQAQEMEEESEVEFEDEDELEEEEDDDDDDGAVEYVEDFDEDESDLEDLGDDFSEQDDDEEEDDQASDSDGEDAPAPSSKKRKGPSSSKPAKKKKKGEWRGVGVAVDPGSMNLTGVLCLSTQDHTWRSNTKKRTRWSRPRTATPAGNYPYSSIPSSSSVGRALVGAVLSAAVEGVVCTCWRGRAAVLLTAWNQHQQQLGSKPAASYIRVRAAAAVDRINRDPNTKLSYLLPIQCCVVVPLRIEDTLDLRHRAVACGPRLCLATTAPIRRGTTVVRGCSC</sequence>
<evidence type="ECO:0000256" key="1">
    <source>
        <dbReference type="ARBA" id="ARBA00004123"/>
    </source>
</evidence>
<accession>A0AAV2YEK3</accession>
<dbReference type="GO" id="GO:0006979">
    <property type="term" value="P:response to oxidative stress"/>
    <property type="evidence" value="ECO:0007669"/>
    <property type="project" value="InterPro"/>
</dbReference>
<name>A0AAV2YEK3_9STRA</name>
<comment type="similarity">
    <text evidence="3 7">Belongs to the glutathione peroxidase family.</text>
</comment>
<comment type="subcellular location">
    <subcellularLocation>
        <location evidence="1">Nucleus</location>
    </subcellularLocation>
</comment>
<dbReference type="Pfam" id="PF00255">
    <property type="entry name" value="GSHPx"/>
    <property type="match status" value="1"/>
</dbReference>
<keyword evidence="11" id="KW-1185">Reference proteome</keyword>
<evidence type="ECO:0000256" key="2">
    <source>
        <dbReference type="ARBA" id="ARBA00005514"/>
    </source>
</evidence>
<organism evidence="10 11">
    <name type="scientific">Lagenidium giganteum</name>
    <dbReference type="NCBI Taxonomy" id="4803"/>
    <lineage>
        <taxon>Eukaryota</taxon>
        <taxon>Sar</taxon>
        <taxon>Stramenopiles</taxon>
        <taxon>Oomycota</taxon>
        <taxon>Peronosporomycetes</taxon>
        <taxon>Pythiales</taxon>
        <taxon>Pythiaceae</taxon>
    </lineage>
</organism>